<accession>A0AA88DFP8</accession>
<reference evidence="1" key="1">
    <citation type="submission" date="2023-07" db="EMBL/GenBank/DDBJ databases">
        <title>draft genome sequence of fig (Ficus carica).</title>
        <authorList>
            <person name="Takahashi T."/>
            <person name="Nishimura K."/>
        </authorList>
    </citation>
    <scope>NUCLEOTIDE SEQUENCE</scope>
</reference>
<gene>
    <name evidence="1" type="ORF">TIFTF001_006449</name>
</gene>
<proteinExistence type="predicted"/>
<evidence type="ECO:0000313" key="2">
    <source>
        <dbReference type="Proteomes" id="UP001187192"/>
    </source>
</evidence>
<keyword evidence="2" id="KW-1185">Reference proteome</keyword>
<dbReference type="EMBL" id="BTGU01000006">
    <property type="protein sequence ID" value="GMN36999.1"/>
    <property type="molecule type" value="Genomic_DNA"/>
</dbReference>
<dbReference type="AlphaFoldDB" id="A0AA88DFP8"/>
<dbReference type="Proteomes" id="UP001187192">
    <property type="component" value="Unassembled WGS sequence"/>
</dbReference>
<evidence type="ECO:0000313" key="1">
    <source>
        <dbReference type="EMBL" id="GMN36999.1"/>
    </source>
</evidence>
<name>A0AA88DFP8_FICCA</name>
<protein>
    <submittedName>
        <fullName evidence="1">Uncharacterized protein</fullName>
    </submittedName>
</protein>
<sequence>MASQSRGCWRGERQQRGRRRRRWGTGGLEVVLEADGSGYVDLLVDSKLGEEAKDGAAVLRTVRGVDEGGL</sequence>
<comment type="caution">
    <text evidence="1">The sequence shown here is derived from an EMBL/GenBank/DDBJ whole genome shotgun (WGS) entry which is preliminary data.</text>
</comment>
<organism evidence="1 2">
    <name type="scientific">Ficus carica</name>
    <name type="common">Common fig</name>
    <dbReference type="NCBI Taxonomy" id="3494"/>
    <lineage>
        <taxon>Eukaryota</taxon>
        <taxon>Viridiplantae</taxon>
        <taxon>Streptophyta</taxon>
        <taxon>Embryophyta</taxon>
        <taxon>Tracheophyta</taxon>
        <taxon>Spermatophyta</taxon>
        <taxon>Magnoliopsida</taxon>
        <taxon>eudicotyledons</taxon>
        <taxon>Gunneridae</taxon>
        <taxon>Pentapetalae</taxon>
        <taxon>rosids</taxon>
        <taxon>fabids</taxon>
        <taxon>Rosales</taxon>
        <taxon>Moraceae</taxon>
        <taxon>Ficeae</taxon>
        <taxon>Ficus</taxon>
    </lineage>
</organism>